<dbReference type="Gene3D" id="3.40.720.10">
    <property type="entry name" value="Alkaline Phosphatase, subunit A"/>
    <property type="match status" value="1"/>
</dbReference>
<dbReference type="PANTHER" id="PTHR42693">
    <property type="entry name" value="ARYLSULFATASE FAMILY MEMBER"/>
    <property type="match status" value="1"/>
</dbReference>
<gene>
    <name evidence="10" type="ORF">SMAR0320_LOCUS4435</name>
</gene>
<evidence type="ECO:0000256" key="4">
    <source>
        <dbReference type="ARBA" id="ARBA00022723"/>
    </source>
</evidence>
<feature type="domain" description="Plant heme peroxidase family profile" evidence="9">
    <location>
        <begin position="675"/>
        <end position="996"/>
    </location>
</feature>
<dbReference type="InterPro" id="IPR000917">
    <property type="entry name" value="Sulfatase_N"/>
</dbReference>
<dbReference type="Gene3D" id="1.10.520.10">
    <property type="match status" value="1"/>
</dbReference>
<evidence type="ECO:0000256" key="7">
    <source>
        <dbReference type="RuleBase" id="RU004241"/>
    </source>
</evidence>
<dbReference type="InterPro" id="IPR010255">
    <property type="entry name" value="Haem_peroxidase_sf"/>
</dbReference>
<dbReference type="PROSITE" id="PS00435">
    <property type="entry name" value="PEROXIDASE_1"/>
    <property type="match status" value="1"/>
</dbReference>
<organism evidence="10">
    <name type="scientific">Skeletonema marinoi</name>
    <dbReference type="NCBI Taxonomy" id="267567"/>
    <lineage>
        <taxon>Eukaryota</taxon>
        <taxon>Sar</taxon>
        <taxon>Stramenopiles</taxon>
        <taxon>Ochrophyta</taxon>
        <taxon>Bacillariophyta</taxon>
        <taxon>Coscinodiscophyceae</taxon>
        <taxon>Thalassiosirophycidae</taxon>
        <taxon>Thalassiosirales</taxon>
        <taxon>Skeletonemataceae</taxon>
        <taxon>Skeletonema</taxon>
        <taxon>Skeletonema marinoi-dohrnii complex</taxon>
    </lineage>
</organism>
<evidence type="ECO:0000256" key="1">
    <source>
        <dbReference type="ARBA" id="ARBA00008779"/>
    </source>
</evidence>
<dbReference type="GO" id="GO:0004065">
    <property type="term" value="F:arylsulfatase activity"/>
    <property type="evidence" value="ECO:0007669"/>
    <property type="project" value="TreeGrafter"/>
</dbReference>
<comment type="similarity">
    <text evidence="1">Belongs to the sulfatase family.</text>
</comment>
<evidence type="ECO:0000256" key="2">
    <source>
        <dbReference type="ARBA" id="ARBA00022559"/>
    </source>
</evidence>
<evidence type="ECO:0000259" key="9">
    <source>
        <dbReference type="PROSITE" id="PS50873"/>
    </source>
</evidence>
<dbReference type="Gene3D" id="1.10.420.10">
    <property type="entry name" value="Peroxidase, domain 2"/>
    <property type="match status" value="1"/>
</dbReference>
<keyword evidence="4" id="KW-0479">Metal-binding</keyword>
<protein>
    <recommendedName>
        <fullName evidence="9">Plant heme peroxidase family profile domain-containing protein</fullName>
    </recommendedName>
</protein>
<dbReference type="EMBL" id="HBGZ01006316">
    <property type="protein sequence ID" value="CAD9583962.1"/>
    <property type="molecule type" value="Transcribed_RNA"/>
</dbReference>
<dbReference type="PANTHER" id="PTHR42693:SF33">
    <property type="entry name" value="ARYLSULFATASE"/>
    <property type="match status" value="1"/>
</dbReference>
<sequence length="1009" mass="110947">MKLSQAAIFLTTVAISHIDQSHAVNFIVIQPDDLQFYDDWSPPPYLPWNRRYPGKSYPGSSTLPWINKLRSDGLEMTSAYTAAPKCGTSRYSTVTGRYPSRSSHGRMQAQNTGVTSPSDASIPNTKLRDILSVTDGQDCTTSNLAQVLKANDFETGMVGKWHLSRTNTVGDSIDGVRAAINECGFNDVEAMYPDNMDPSKFQGWYDSSWSHNMEYVAHKAVEFIEDNVDKNWFLYMNPTVPHSPDVADAMTKNCLITPDGDFSTTNNPNGVAEPTDWCVEGMTTPDADGNCDCMAYRETIKTRAAGSVANEDLGSIWVDDAIGAVYKALERTGQLSETFILFQLDHGQAEKDKIWEGGIRIPQFIHYPDGLGTAGRSFHGMVSTIDIAPTILDFAGLTEEYSMDGKSWKGAIDDDITGDEWKANRCLAFESGTERAVRCGCHKYVMMNDSSPEKLEAESNSWWTGNEALFNLCDASGNYIVADSLTPSPEAVNIIDDNQELADQLKALLDCHLLKTNASADPIYQECTLNGDPITTTTVAPGPVAPIGPPQLLSSNPAQNDAVSGDSTVINAKVFDDDIRRVRFRVQLPNSNRLSFTDGVKVSSNGDESDYEFAVDTTMKGKYGIMLELIDFSGNTESIPSDGSWMTFLVAENAADVVNSARAEIATIISDHPTNLAAKFVRMGFHDCVGGCDGCVDMLNGDNFGLDVPIEVLQPVVDLYSHTDFGVTRADLWVLAALEGASGSQDTLETREFAMEWVGRPTCEDLNSVCVDNNGNDNGCSEDRGPHRELPSPDLDTKELLAYFQAEFDYQEAWETVAIMGAHSLGTLSRENSGFNGINGWLGNTRDLNNAYYDDLMGGASDLDDFETLMESADWEQVYVNNEDIGTPNRWEYERGVDPHFVMLNTDIALVRDLSEGLIGDEGEVSECQVRCGRRNGNGCALPRCPHAEETWEAVKTYKFDNEEFLADFEVSFKKMLTTGAETDAGCASSLCTVPTISRRNLKKNYLRK</sequence>
<evidence type="ECO:0000313" key="10">
    <source>
        <dbReference type="EMBL" id="CAD9583962.1"/>
    </source>
</evidence>
<dbReference type="GO" id="GO:0004601">
    <property type="term" value="F:peroxidase activity"/>
    <property type="evidence" value="ECO:0007669"/>
    <property type="project" value="UniProtKB-KW"/>
</dbReference>
<dbReference type="SUPFAM" id="SSF48113">
    <property type="entry name" value="Heme-dependent peroxidases"/>
    <property type="match status" value="1"/>
</dbReference>
<comment type="similarity">
    <text evidence="7">Belongs to the peroxidase family.</text>
</comment>
<name>A0A7S2KQQ4_9STRA</name>
<dbReference type="InterPro" id="IPR017850">
    <property type="entry name" value="Alkaline_phosphatase_core_sf"/>
</dbReference>
<dbReference type="AlphaFoldDB" id="A0A7S2KQQ4"/>
<evidence type="ECO:0000256" key="8">
    <source>
        <dbReference type="SAM" id="MobiDB-lite"/>
    </source>
</evidence>
<dbReference type="PROSITE" id="PS00436">
    <property type="entry name" value="PEROXIDASE_2"/>
    <property type="match status" value="1"/>
</dbReference>
<keyword evidence="3" id="KW-0349">Heme</keyword>
<keyword evidence="5" id="KW-0560">Oxidoreductase</keyword>
<evidence type="ECO:0000256" key="3">
    <source>
        <dbReference type="ARBA" id="ARBA00022617"/>
    </source>
</evidence>
<dbReference type="GO" id="GO:0020037">
    <property type="term" value="F:heme binding"/>
    <property type="evidence" value="ECO:0007669"/>
    <property type="project" value="InterPro"/>
</dbReference>
<keyword evidence="2" id="KW-0575">Peroxidase</keyword>
<evidence type="ECO:0000256" key="5">
    <source>
        <dbReference type="ARBA" id="ARBA00023002"/>
    </source>
</evidence>
<dbReference type="SUPFAM" id="SSF53649">
    <property type="entry name" value="Alkaline phosphatase-like"/>
    <property type="match status" value="1"/>
</dbReference>
<evidence type="ECO:0000256" key="6">
    <source>
        <dbReference type="ARBA" id="ARBA00023004"/>
    </source>
</evidence>
<accession>A0A7S2KQQ4</accession>
<dbReference type="PRINTS" id="PR00458">
    <property type="entry name" value="PEROXIDASE"/>
</dbReference>
<reference evidence="10" key="1">
    <citation type="submission" date="2021-01" db="EMBL/GenBank/DDBJ databases">
        <authorList>
            <person name="Corre E."/>
            <person name="Pelletier E."/>
            <person name="Niang G."/>
            <person name="Scheremetjew M."/>
            <person name="Finn R."/>
            <person name="Kale V."/>
            <person name="Holt S."/>
            <person name="Cochrane G."/>
            <person name="Meng A."/>
            <person name="Brown T."/>
            <person name="Cohen L."/>
        </authorList>
    </citation>
    <scope>NUCLEOTIDE SEQUENCE</scope>
    <source>
        <strain evidence="10">SM1012Den-03</strain>
    </source>
</reference>
<dbReference type="InterPro" id="IPR019793">
    <property type="entry name" value="Peroxidases_heam-ligand_BS"/>
</dbReference>
<feature type="region of interest" description="Disordered" evidence="8">
    <location>
        <begin position="97"/>
        <end position="121"/>
    </location>
</feature>
<dbReference type="Pfam" id="PF00141">
    <property type="entry name" value="peroxidase"/>
    <property type="match status" value="1"/>
</dbReference>
<dbReference type="GO" id="GO:0046872">
    <property type="term" value="F:metal ion binding"/>
    <property type="evidence" value="ECO:0007669"/>
    <property type="project" value="UniProtKB-KW"/>
</dbReference>
<proteinExistence type="inferred from homology"/>
<dbReference type="GO" id="GO:0006979">
    <property type="term" value="P:response to oxidative stress"/>
    <property type="evidence" value="ECO:0007669"/>
    <property type="project" value="InterPro"/>
</dbReference>
<keyword evidence="6" id="KW-0408">Iron</keyword>
<dbReference type="Pfam" id="PF00884">
    <property type="entry name" value="Sulfatase"/>
    <property type="match status" value="1"/>
</dbReference>
<dbReference type="InterPro" id="IPR002016">
    <property type="entry name" value="Haem_peroxidase"/>
</dbReference>
<dbReference type="InterPro" id="IPR019794">
    <property type="entry name" value="Peroxidases_AS"/>
</dbReference>
<dbReference type="InterPro" id="IPR050738">
    <property type="entry name" value="Sulfatase"/>
</dbReference>
<dbReference type="PROSITE" id="PS50873">
    <property type="entry name" value="PEROXIDASE_4"/>
    <property type="match status" value="1"/>
</dbReference>
<feature type="compositionally biased region" description="Polar residues" evidence="8">
    <location>
        <begin position="108"/>
        <end position="121"/>
    </location>
</feature>